<evidence type="ECO:0000313" key="1">
    <source>
        <dbReference type="EMBL" id="SPD46677.1"/>
    </source>
</evidence>
<reference evidence="1 2" key="1">
    <citation type="submission" date="2018-01" db="EMBL/GenBank/DDBJ databases">
        <authorList>
            <person name="Clerissi C."/>
        </authorList>
    </citation>
    <scope>NUCLEOTIDE SEQUENCE [LARGE SCALE GENOMIC DNA]</scope>
    <source>
        <strain evidence="1">Cupriavidus taiwanensis STM 6160</strain>
    </source>
</reference>
<gene>
    <name evidence="1" type="primary">chrO</name>
    <name evidence="1" type="ORF">CBM2607_11617</name>
</gene>
<dbReference type="Proteomes" id="UP000255168">
    <property type="component" value="Chromosome I"/>
</dbReference>
<dbReference type="EMBL" id="LT984806">
    <property type="protein sequence ID" value="SPD46677.1"/>
    <property type="molecule type" value="Genomic_DNA"/>
</dbReference>
<sequence>MAQDVFRHLNASEVKKTIAGKVVTDGPHWADRFAPDGTVESVMQGQLQKGRWSVRGNNLCLAYPGAKAEECFEVWRYGRIIEYRRDGVLEAQGTLVNQ</sequence>
<accession>A0A375H8W7</accession>
<protein>
    <submittedName>
        <fullName evidence="1">Protein (Secreted)corresponding to a gene involved in the response to chromate</fullName>
    </submittedName>
</protein>
<evidence type="ECO:0000313" key="2">
    <source>
        <dbReference type="Proteomes" id="UP000255168"/>
    </source>
</evidence>
<dbReference type="AlphaFoldDB" id="A0A375H8W7"/>
<proteinExistence type="predicted"/>
<name>A0A375H8W7_9BURK</name>
<organism evidence="1 2">
    <name type="scientific">Cupriavidus neocaledonicus</name>
    <dbReference type="NCBI Taxonomy" id="1040979"/>
    <lineage>
        <taxon>Bacteria</taxon>
        <taxon>Pseudomonadati</taxon>
        <taxon>Pseudomonadota</taxon>
        <taxon>Betaproteobacteria</taxon>
        <taxon>Burkholderiales</taxon>
        <taxon>Burkholderiaceae</taxon>
        <taxon>Cupriavidus</taxon>
    </lineage>
</organism>